<dbReference type="Proteomes" id="UP000071392">
    <property type="component" value="Unassembled WGS sequence"/>
</dbReference>
<keyword evidence="1" id="KW-1133">Transmembrane helix</keyword>
<sequence>MSPEAKKLALTLERRVPTSMRHKKGSARVATGGFTLIELLVAVSISAVLAGLLVVVTRNTLDLWEKAQDRSFANVQASVALNLLTQDLQSTLTRVSESTLALNILPASALGAHNWRTSEPLLKPDWVNILTAAPDPLRRRYIEHSRFGRGGVWLRFLGFNLNPDGSLPQAISYQIVRRPMAGGINATNPPPIRYILFRHYTTPDDTFATGYDISSYDALLARPAVDQALCDNVVDFGVWCYRRESDGSLTVLYPQSPDSRDFLAQPGSSGATFPDVVEVMLRVMTERGAAQLEQMELGLVTRPPGYASDEEWWWAQVLAESRVYSTRILLNRPEGL</sequence>
<protein>
    <recommendedName>
        <fullName evidence="4">Prepilin-type N-terminal cleavage/methylation domain-containing protein</fullName>
    </recommendedName>
</protein>
<keyword evidence="3" id="KW-1185">Reference proteome</keyword>
<evidence type="ECO:0000256" key="1">
    <source>
        <dbReference type="SAM" id="Phobius"/>
    </source>
</evidence>
<dbReference type="EMBL" id="LSZP01000016">
    <property type="protein sequence ID" value="KXU37017.1"/>
    <property type="molecule type" value="Genomic_DNA"/>
</dbReference>
<evidence type="ECO:0000313" key="2">
    <source>
        <dbReference type="EMBL" id="KXU37017.1"/>
    </source>
</evidence>
<accession>A0A139SR55</accession>
<organism evidence="2 3">
    <name type="scientific">Cephaloticoccus capnophilus</name>
    <dbReference type="NCBI Taxonomy" id="1548208"/>
    <lineage>
        <taxon>Bacteria</taxon>
        <taxon>Pseudomonadati</taxon>
        <taxon>Verrucomicrobiota</taxon>
        <taxon>Opitutia</taxon>
        <taxon>Opitutales</taxon>
        <taxon>Opitutaceae</taxon>
        <taxon>Cephaloticoccus</taxon>
    </lineage>
</organism>
<reference evidence="2 3" key="1">
    <citation type="submission" date="2016-02" db="EMBL/GenBank/DDBJ databases">
        <authorList>
            <person name="Wen L."/>
            <person name="He K."/>
            <person name="Yang H."/>
        </authorList>
    </citation>
    <scope>NUCLEOTIDE SEQUENCE [LARGE SCALE GENOMIC DNA]</scope>
    <source>
        <strain evidence="2 3">CV41</strain>
    </source>
</reference>
<dbReference type="OrthoDB" id="187675at2"/>
<dbReference type="InterPro" id="IPR012902">
    <property type="entry name" value="N_methyl_site"/>
</dbReference>
<comment type="caution">
    <text evidence="2">The sequence shown here is derived from an EMBL/GenBank/DDBJ whole genome shotgun (WGS) entry which is preliminary data.</text>
</comment>
<dbReference type="AlphaFoldDB" id="A0A139SR55"/>
<gene>
    <name evidence="2" type="ORF">AXK12_02400</name>
</gene>
<dbReference type="STRING" id="1548208.AXK12_02400"/>
<dbReference type="SUPFAM" id="SSF54523">
    <property type="entry name" value="Pili subunits"/>
    <property type="match status" value="1"/>
</dbReference>
<dbReference type="PROSITE" id="PS00409">
    <property type="entry name" value="PROKAR_NTER_METHYL"/>
    <property type="match status" value="1"/>
</dbReference>
<feature type="transmembrane region" description="Helical" evidence="1">
    <location>
        <begin position="29"/>
        <end position="56"/>
    </location>
</feature>
<name>A0A139SR55_9BACT</name>
<keyword evidence="1" id="KW-0472">Membrane</keyword>
<evidence type="ECO:0000313" key="3">
    <source>
        <dbReference type="Proteomes" id="UP000071392"/>
    </source>
</evidence>
<keyword evidence="1" id="KW-0812">Transmembrane</keyword>
<dbReference type="InterPro" id="IPR045584">
    <property type="entry name" value="Pilin-like"/>
</dbReference>
<dbReference type="NCBIfam" id="TIGR02532">
    <property type="entry name" value="IV_pilin_GFxxxE"/>
    <property type="match status" value="1"/>
</dbReference>
<dbReference type="Pfam" id="PF07963">
    <property type="entry name" value="N_methyl"/>
    <property type="match status" value="1"/>
</dbReference>
<evidence type="ECO:0008006" key="4">
    <source>
        <dbReference type="Google" id="ProtNLM"/>
    </source>
</evidence>
<proteinExistence type="predicted"/>